<dbReference type="Proteomes" id="UP000054217">
    <property type="component" value="Unassembled WGS sequence"/>
</dbReference>
<evidence type="ECO:0000313" key="3">
    <source>
        <dbReference type="Proteomes" id="UP000054217"/>
    </source>
</evidence>
<organism evidence="2 3">
    <name type="scientific">Pisolithus tinctorius Marx 270</name>
    <dbReference type="NCBI Taxonomy" id="870435"/>
    <lineage>
        <taxon>Eukaryota</taxon>
        <taxon>Fungi</taxon>
        <taxon>Dikarya</taxon>
        <taxon>Basidiomycota</taxon>
        <taxon>Agaricomycotina</taxon>
        <taxon>Agaricomycetes</taxon>
        <taxon>Agaricomycetidae</taxon>
        <taxon>Boletales</taxon>
        <taxon>Sclerodermatineae</taxon>
        <taxon>Pisolithaceae</taxon>
        <taxon>Pisolithus</taxon>
    </lineage>
</organism>
<accession>A0A0C3JLN4</accession>
<reference evidence="2 3" key="1">
    <citation type="submission" date="2014-04" db="EMBL/GenBank/DDBJ databases">
        <authorList>
            <consortium name="DOE Joint Genome Institute"/>
            <person name="Kuo A."/>
            <person name="Kohler A."/>
            <person name="Costa M.D."/>
            <person name="Nagy L.G."/>
            <person name="Floudas D."/>
            <person name="Copeland A."/>
            <person name="Barry K.W."/>
            <person name="Cichocki N."/>
            <person name="Veneault-Fourrey C."/>
            <person name="LaButti K."/>
            <person name="Lindquist E.A."/>
            <person name="Lipzen A."/>
            <person name="Lundell T."/>
            <person name="Morin E."/>
            <person name="Murat C."/>
            <person name="Sun H."/>
            <person name="Tunlid A."/>
            <person name="Henrissat B."/>
            <person name="Grigoriev I.V."/>
            <person name="Hibbett D.S."/>
            <person name="Martin F."/>
            <person name="Nordberg H.P."/>
            <person name="Cantor M.N."/>
            <person name="Hua S.X."/>
        </authorList>
    </citation>
    <scope>NUCLEOTIDE SEQUENCE [LARGE SCALE GENOMIC DNA]</scope>
    <source>
        <strain evidence="2 3">Marx 270</strain>
    </source>
</reference>
<evidence type="ECO:0000256" key="1">
    <source>
        <dbReference type="SAM" id="MobiDB-lite"/>
    </source>
</evidence>
<sequence length="55" mass="6061">MCTTLIGGDQSWWTSSKNRTHGPEEDASKTSHHGRCEHCVKCATRAMGTQGARWA</sequence>
<name>A0A0C3JLN4_PISTI</name>
<dbReference type="HOGENOM" id="CLU_3033394_0_0_1"/>
<gene>
    <name evidence="2" type="ORF">M404DRAFT_1005325</name>
</gene>
<feature type="compositionally biased region" description="Basic and acidic residues" evidence="1">
    <location>
        <begin position="21"/>
        <end position="32"/>
    </location>
</feature>
<reference evidence="3" key="2">
    <citation type="submission" date="2015-01" db="EMBL/GenBank/DDBJ databases">
        <title>Evolutionary Origins and Diversification of the Mycorrhizal Mutualists.</title>
        <authorList>
            <consortium name="DOE Joint Genome Institute"/>
            <consortium name="Mycorrhizal Genomics Consortium"/>
            <person name="Kohler A."/>
            <person name="Kuo A."/>
            <person name="Nagy L.G."/>
            <person name="Floudas D."/>
            <person name="Copeland A."/>
            <person name="Barry K.W."/>
            <person name="Cichocki N."/>
            <person name="Veneault-Fourrey C."/>
            <person name="LaButti K."/>
            <person name="Lindquist E.A."/>
            <person name="Lipzen A."/>
            <person name="Lundell T."/>
            <person name="Morin E."/>
            <person name="Murat C."/>
            <person name="Riley R."/>
            <person name="Ohm R."/>
            <person name="Sun H."/>
            <person name="Tunlid A."/>
            <person name="Henrissat B."/>
            <person name="Grigoriev I.V."/>
            <person name="Hibbett D.S."/>
            <person name="Martin F."/>
        </authorList>
    </citation>
    <scope>NUCLEOTIDE SEQUENCE [LARGE SCALE GENOMIC DNA]</scope>
    <source>
        <strain evidence="3">Marx 270</strain>
    </source>
</reference>
<keyword evidence="3" id="KW-1185">Reference proteome</keyword>
<protein>
    <submittedName>
        <fullName evidence="2">Uncharacterized protein</fullName>
    </submittedName>
</protein>
<dbReference type="EMBL" id="KN832015">
    <property type="protein sequence ID" value="KIN98476.1"/>
    <property type="molecule type" value="Genomic_DNA"/>
</dbReference>
<dbReference type="InParanoid" id="A0A0C3JLN4"/>
<evidence type="ECO:0000313" key="2">
    <source>
        <dbReference type="EMBL" id="KIN98476.1"/>
    </source>
</evidence>
<feature type="region of interest" description="Disordered" evidence="1">
    <location>
        <begin position="1"/>
        <end position="32"/>
    </location>
</feature>
<proteinExistence type="predicted"/>
<dbReference type="AlphaFoldDB" id="A0A0C3JLN4"/>